<dbReference type="Pfam" id="PF00975">
    <property type="entry name" value="Thioesterase"/>
    <property type="match status" value="1"/>
</dbReference>
<dbReference type="Gene3D" id="3.40.50.1820">
    <property type="entry name" value="alpha/beta hydrolase"/>
    <property type="match status" value="1"/>
</dbReference>
<dbReference type="RefSeq" id="XP_011400243.1">
    <property type="nucleotide sequence ID" value="XM_011401941.1"/>
</dbReference>
<protein>
    <submittedName>
        <fullName evidence="3">Gramicidin S biosynthesis protein GrsT</fullName>
    </submittedName>
</protein>
<name>A0A087SNH2_AUXPR</name>
<proteinExistence type="inferred from homology"/>
<organism evidence="3 4">
    <name type="scientific">Auxenochlorella protothecoides</name>
    <name type="common">Green microalga</name>
    <name type="synonym">Chlorella protothecoides</name>
    <dbReference type="NCBI Taxonomy" id="3075"/>
    <lineage>
        <taxon>Eukaryota</taxon>
        <taxon>Viridiplantae</taxon>
        <taxon>Chlorophyta</taxon>
        <taxon>core chlorophytes</taxon>
        <taxon>Trebouxiophyceae</taxon>
        <taxon>Chlorellales</taxon>
        <taxon>Chlorellaceae</taxon>
        <taxon>Auxenochlorella</taxon>
    </lineage>
</organism>
<dbReference type="PANTHER" id="PTHR11487">
    <property type="entry name" value="THIOESTERASE"/>
    <property type="match status" value="1"/>
</dbReference>
<dbReference type="Proteomes" id="UP000028924">
    <property type="component" value="Unassembled WGS sequence"/>
</dbReference>
<dbReference type="InterPro" id="IPR029058">
    <property type="entry name" value="AB_hydrolase_fold"/>
</dbReference>
<dbReference type="STRING" id="3075.A0A087SNH2"/>
<accession>A0A087SNH2</accession>
<dbReference type="SUPFAM" id="SSF53474">
    <property type="entry name" value="alpha/beta-Hydrolases"/>
    <property type="match status" value="1"/>
</dbReference>
<comment type="similarity">
    <text evidence="1">Belongs to the thioesterase family.</text>
</comment>
<dbReference type="KEGG" id="apro:F751_4546"/>
<dbReference type="AlphaFoldDB" id="A0A087SNH2"/>
<dbReference type="InterPro" id="IPR001031">
    <property type="entry name" value="Thioesterase"/>
</dbReference>
<reference evidence="3 4" key="1">
    <citation type="journal article" date="2014" name="BMC Genomics">
        <title>Oil accumulation mechanisms of the oleaginous microalga Chlorella protothecoides revealed through its genome, transcriptomes, and proteomes.</title>
        <authorList>
            <person name="Gao C."/>
            <person name="Wang Y."/>
            <person name="Shen Y."/>
            <person name="Yan D."/>
            <person name="He X."/>
            <person name="Dai J."/>
            <person name="Wu Q."/>
        </authorList>
    </citation>
    <scope>NUCLEOTIDE SEQUENCE [LARGE SCALE GENOMIC DNA]</scope>
    <source>
        <strain evidence="3 4">0710</strain>
    </source>
</reference>
<dbReference type="eggNOG" id="ENOG502RZED">
    <property type="taxonomic scope" value="Eukaryota"/>
</dbReference>
<evidence type="ECO:0000313" key="3">
    <source>
        <dbReference type="EMBL" id="KFM27276.1"/>
    </source>
</evidence>
<dbReference type="OrthoDB" id="541883at2759"/>
<evidence type="ECO:0000259" key="2">
    <source>
        <dbReference type="Pfam" id="PF00975"/>
    </source>
</evidence>
<evidence type="ECO:0000313" key="4">
    <source>
        <dbReference type="Proteomes" id="UP000028924"/>
    </source>
</evidence>
<dbReference type="GeneID" id="23615937"/>
<keyword evidence="4" id="KW-1185">Reference proteome</keyword>
<gene>
    <name evidence="3" type="ORF">F751_4546</name>
</gene>
<evidence type="ECO:0000256" key="1">
    <source>
        <dbReference type="ARBA" id="ARBA00007169"/>
    </source>
</evidence>
<dbReference type="InterPro" id="IPR012223">
    <property type="entry name" value="TEII"/>
</dbReference>
<dbReference type="GO" id="GO:0008610">
    <property type="term" value="P:lipid biosynthetic process"/>
    <property type="evidence" value="ECO:0007669"/>
    <property type="project" value="TreeGrafter"/>
</dbReference>
<sequence length="332" mass="36986">MTLTETQIRNINLIEDWTESRIRRYFETGVDAAAPTFPPPEAEVFRTWFPGLPLSRTASEKPALLVLCFPSAGTSEDTYTSEGTGVRRAPSPLLDWCRANNAECLAVQPPGRNLRSKHAFADSAASLAKELLPVVASRLASTPYVIVGHSLGTWLAFELLSAARDAGLPLPLHASLSALCAPDIPFDQRPWRQQRTLGEEDFKARGSMVLPLCVPSRVQEECRGWSVSEILFTPALWPTYQPIMRADFRLFDEYEFTRAGEAPFDFPIHAYWGTGDLRIKQWMVEGWQRFTSGSFACTPIDGNHLWIQDKAAKQAWLASIAKDLEGVMGSRA</sequence>
<dbReference type="PANTHER" id="PTHR11487:SF0">
    <property type="entry name" value="S-ACYL FATTY ACID SYNTHASE THIOESTERASE, MEDIUM CHAIN"/>
    <property type="match status" value="1"/>
</dbReference>
<dbReference type="EMBL" id="KL662144">
    <property type="protein sequence ID" value="KFM27276.1"/>
    <property type="molecule type" value="Genomic_DNA"/>
</dbReference>
<feature type="domain" description="Thioesterase" evidence="2">
    <location>
        <begin position="102"/>
        <end position="309"/>
    </location>
</feature>